<dbReference type="SUPFAM" id="SSF52540">
    <property type="entry name" value="P-loop containing nucleoside triphosphate hydrolases"/>
    <property type="match status" value="2"/>
</dbReference>
<keyword evidence="7" id="KW-1185">Reference proteome</keyword>
<organism evidence="6 7">
    <name type="scientific">Geodia barretti</name>
    <name type="common">Barrett's horny sponge</name>
    <dbReference type="NCBI Taxonomy" id="519541"/>
    <lineage>
        <taxon>Eukaryota</taxon>
        <taxon>Metazoa</taxon>
        <taxon>Porifera</taxon>
        <taxon>Demospongiae</taxon>
        <taxon>Heteroscleromorpha</taxon>
        <taxon>Tetractinellida</taxon>
        <taxon>Astrophorina</taxon>
        <taxon>Geodiidae</taxon>
        <taxon>Geodia</taxon>
    </lineage>
</organism>
<dbReference type="PANTHER" id="PTHR23077:SF27">
    <property type="entry name" value="ATPASE FAMILY GENE 2 PROTEIN HOMOLOG A"/>
    <property type="match status" value="1"/>
</dbReference>
<dbReference type="EMBL" id="CASHTH010000394">
    <property type="protein sequence ID" value="CAI8000198.1"/>
    <property type="molecule type" value="Genomic_DNA"/>
</dbReference>
<dbReference type="GO" id="GO:0016887">
    <property type="term" value="F:ATP hydrolysis activity"/>
    <property type="evidence" value="ECO:0007669"/>
    <property type="project" value="InterPro"/>
</dbReference>
<dbReference type="InterPro" id="IPR027417">
    <property type="entry name" value="P-loop_NTPase"/>
</dbReference>
<dbReference type="Pfam" id="PF00004">
    <property type="entry name" value="AAA"/>
    <property type="match status" value="2"/>
</dbReference>
<keyword evidence="2" id="KW-0547">Nucleotide-binding</keyword>
<feature type="domain" description="AAA+ ATPase" evidence="5">
    <location>
        <begin position="421"/>
        <end position="551"/>
    </location>
</feature>
<dbReference type="CDD" id="cd19511">
    <property type="entry name" value="RecA-like_CDC48_r2-like"/>
    <property type="match status" value="1"/>
</dbReference>
<dbReference type="PANTHER" id="PTHR23077">
    <property type="entry name" value="AAA-FAMILY ATPASE"/>
    <property type="match status" value="1"/>
</dbReference>
<dbReference type="Pfam" id="PF17862">
    <property type="entry name" value="AAA_lid_3"/>
    <property type="match status" value="1"/>
</dbReference>
<dbReference type="PROSITE" id="PS00674">
    <property type="entry name" value="AAA"/>
    <property type="match status" value="2"/>
</dbReference>
<keyword evidence="1" id="KW-0677">Repeat</keyword>
<dbReference type="InterPro" id="IPR003960">
    <property type="entry name" value="ATPase_AAA_CS"/>
</dbReference>
<dbReference type="GO" id="GO:0005737">
    <property type="term" value="C:cytoplasm"/>
    <property type="evidence" value="ECO:0007669"/>
    <property type="project" value="TreeGrafter"/>
</dbReference>
<dbReference type="Gene3D" id="1.10.8.60">
    <property type="match status" value="2"/>
</dbReference>
<gene>
    <name evidence="6" type="ORF">GBAR_LOCUS2863</name>
</gene>
<evidence type="ECO:0000256" key="1">
    <source>
        <dbReference type="ARBA" id="ARBA00022737"/>
    </source>
</evidence>
<dbReference type="Gene3D" id="3.40.50.300">
    <property type="entry name" value="P-loop containing nucleotide triphosphate hydrolases"/>
    <property type="match status" value="2"/>
</dbReference>
<dbReference type="FunFam" id="3.40.50.300:FF:000661">
    <property type="entry name" value="calmodulin-interacting protein 111 isoform X1"/>
    <property type="match status" value="1"/>
</dbReference>
<dbReference type="InterPro" id="IPR003593">
    <property type="entry name" value="AAA+_ATPase"/>
</dbReference>
<dbReference type="AlphaFoldDB" id="A0AA35R159"/>
<comment type="caution">
    <text evidence="6">The sequence shown here is derived from an EMBL/GenBank/DDBJ whole genome shotgun (WGS) entry which is preliminary data.</text>
</comment>
<feature type="compositionally biased region" description="Low complexity" evidence="4">
    <location>
        <begin position="16"/>
        <end position="28"/>
    </location>
</feature>
<dbReference type="Proteomes" id="UP001174909">
    <property type="component" value="Unassembled WGS sequence"/>
</dbReference>
<evidence type="ECO:0000256" key="2">
    <source>
        <dbReference type="ARBA" id="ARBA00022741"/>
    </source>
</evidence>
<reference evidence="6" key="1">
    <citation type="submission" date="2023-03" db="EMBL/GenBank/DDBJ databases">
        <authorList>
            <person name="Steffen K."/>
            <person name="Cardenas P."/>
        </authorList>
    </citation>
    <scope>NUCLEOTIDE SEQUENCE</scope>
</reference>
<accession>A0AA35R159</accession>
<sequence length="892" mass="96660">MHASHVAATYRKTKKPSGGSSPRPSRSSTDSRKKQRKSCGGGGGWAPMGDDCWVRGGEVGGDMRSYDTAIVSGSLFARAISSSNLDIGEHLPRRLDSILVHPETMRLCGMGISQPVAVRGVDSQNSPLTVCKPWPCKKIEFDVVAVCPDVLRCCEEGREEGVVRVEVWRVPSPSQLPLASQLLLSPQSPVDINVLNDSFKNYTRSLCDGLYLCEGNKVTVPFCREDVQFTVERVVPAGLEPDMGTRLSLGCPRNLTALLEESLHLDMSRLRLEHSPRISPSQSPIATRGSPSHLHLVTSTPGMEVDRAHSGTESVCRQLALADIDGGGREESCASLEREIQGLALERGDTSERGEEEQVEVVVCKITAKTEVVFVTSGKKNKHKGRVITMGEIGGLSPQKQLLRELVLYPLSNPSITGVQFPKGVLLYGSSGVGKSLLVSALCSETSAHVVSLSLSDLHSSEGSARLQKVFRDARERTPSLIVLEDLHFLRASPEGKAVACSLVGCLDNLHATHPSKHVVVVATTNQIEDIDPSLRRPGRFEREIEITTPSALERRQILKVLMRGVAHYLTVEEIGGVADSAHGFTGSDLRTVCLQAQHKALRRHLGEGEEGEGVVVRCEDVRSALPGSEAQCHEGSNIGGAKGGQEEVKKRLREAVEWPLKHPEAFSRLGITPPKGVLLYGPPGCSKTMIARAVATESGLNFIAVKGPELFSKWVGESEKAVRQVFQRARAAAPAIIFFDEIDALAVARNSGSSSVADRVLAQLLTEMDGVESLCDVLIVAATNRPDMIDKALLRPGRIDRMIYVPLPSDETRREIFQIRFRSMPVASDVSVDELVSLSQGFSGAEVVALCQEAALCAMHEDISVEKVSTCHFQQALKTITPRTKPSTIEI</sequence>
<keyword evidence="3" id="KW-0067">ATP-binding</keyword>
<feature type="domain" description="AAA+ ATPase" evidence="5">
    <location>
        <begin position="674"/>
        <end position="810"/>
    </location>
</feature>
<dbReference type="SMART" id="SM00382">
    <property type="entry name" value="AAA"/>
    <property type="match status" value="2"/>
</dbReference>
<dbReference type="FunFam" id="1.10.8.60:FF:000069">
    <property type="entry name" value="spermatogenesis-associated protein 5 isoform X1"/>
    <property type="match status" value="1"/>
</dbReference>
<proteinExistence type="predicted"/>
<name>A0AA35R159_GEOBA</name>
<dbReference type="InterPro" id="IPR041569">
    <property type="entry name" value="AAA_lid_3"/>
</dbReference>
<feature type="region of interest" description="Disordered" evidence="4">
    <location>
        <begin position="1"/>
        <end position="43"/>
    </location>
</feature>
<evidence type="ECO:0000313" key="7">
    <source>
        <dbReference type="Proteomes" id="UP001174909"/>
    </source>
</evidence>
<dbReference type="GO" id="GO:0005524">
    <property type="term" value="F:ATP binding"/>
    <property type="evidence" value="ECO:0007669"/>
    <property type="project" value="UniProtKB-KW"/>
</dbReference>
<evidence type="ECO:0000256" key="3">
    <source>
        <dbReference type="ARBA" id="ARBA00022840"/>
    </source>
</evidence>
<dbReference type="InterPro" id="IPR050168">
    <property type="entry name" value="AAA_ATPase_domain"/>
</dbReference>
<protein>
    <submittedName>
        <fullName evidence="6">ATPase family protein 2 homolog</fullName>
    </submittedName>
</protein>
<evidence type="ECO:0000256" key="4">
    <source>
        <dbReference type="SAM" id="MobiDB-lite"/>
    </source>
</evidence>
<dbReference type="InterPro" id="IPR003959">
    <property type="entry name" value="ATPase_AAA_core"/>
</dbReference>
<evidence type="ECO:0000259" key="5">
    <source>
        <dbReference type="SMART" id="SM00382"/>
    </source>
</evidence>
<evidence type="ECO:0000313" key="6">
    <source>
        <dbReference type="EMBL" id="CAI8000198.1"/>
    </source>
</evidence>